<evidence type="ECO:0000313" key="2">
    <source>
        <dbReference type="Proteomes" id="UP000315636"/>
    </source>
</evidence>
<dbReference type="AlphaFoldDB" id="A0A521F963"/>
<accession>A0A521F963</accession>
<proteinExistence type="predicted"/>
<reference evidence="1 2" key="1">
    <citation type="submission" date="2017-05" db="EMBL/GenBank/DDBJ databases">
        <authorList>
            <person name="Varghese N."/>
            <person name="Submissions S."/>
        </authorList>
    </citation>
    <scope>NUCLEOTIDE SEQUENCE [LARGE SCALE GENOMIC DNA]</scope>
    <source>
        <strain evidence="1 2">DSM 45474</strain>
    </source>
</reference>
<evidence type="ECO:0000313" key="1">
    <source>
        <dbReference type="EMBL" id="SMO92030.1"/>
    </source>
</evidence>
<dbReference type="EMBL" id="FXTI01000014">
    <property type="protein sequence ID" value="SMO92030.1"/>
    <property type="molecule type" value="Genomic_DNA"/>
</dbReference>
<gene>
    <name evidence="1" type="ORF">SAMN06264849_11414</name>
</gene>
<name>A0A521F963_9BACL</name>
<dbReference type="Proteomes" id="UP000315636">
    <property type="component" value="Unassembled WGS sequence"/>
</dbReference>
<protein>
    <submittedName>
        <fullName evidence="1">Uncharacterized protein</fullName>
    </submittedName>
</protein>
<dbReference type="RefSeq" id="WP_142506619.1">
    <property type="nucleotide sequence ID" value="NZ_FXTI01000014.1"/>
</dbReference>
<sequence length="92" mass="10685">MGKSYVFALVTDTCPNETYEEGDIIFVIRYFDDAISGVSMIKEKGEKIYVKESCYRIITDQEAKELGANVEFMRKGHPNSKTMFKIPRRCFR</sequence>
<organism evidence="1 2">
    <name type="scientific">Melghirimyces algeriensis</name>
    <dbReference type="NCBI Taxonomy" id="910412"/>
    <lineage>
        <taxon>Bacteria</taxon>
        <taxon>Bacillati</taxon>
        <taxon>Bacillota</taxon>
        <taxon>Bacilli</taxon>
        <taxon>Bacillales</taxon>
        <taxon>Thermoactinomycetaceae</taxon>
        <taxon>Melghirimyces</taxon>
    </lineage>
</organism>
<keyword evidence="2" id="KW-1185">Reference proteome</keyword>